<dbReference type="AlphaFoldDB" id="A0AAN6JQP6"/>
<dbReference type="PANTHER" id="PTHR10309:SF0">
    <property type="entry name" value="MANNOSE-6-PHOSPHATE ISOMERASE"/>
    <property type="match status" value="1"/>
</dbReference>
<dbReference type="Gene3D" id="2.60.120.10">
    <property type="entry name" value="Jelly Rolls"/>
    <property type="match status" value="2"/>
</dbReference>
<keyword evidence="15" id="KW-1185">Reference proteome</keyword>
<keyword evidence="9 14" id="KW-0413">Isomerase</keyword>
<dbReference type="SUPFAM" id="SSF51182">
    <property type="entry name" value="RmlC-like cupins"/>
    <property type="match status" value="1"/>
</dbReference>
<dbReference type="InterPro" id="IPR014710">
    <property type="entry name" value="RmlC-like_jellyroll"/>
</dbReference>
<accession>A0AAN6JQP6</accession>
<reference evidence="14" key="1">
    <citation type="journal article" date="2023" name="PhytoFront">
        <title>Draft Genome Resources of Seven Strains of Tilletia horrida, Causal Agent of Kernel Smut of Rice.</title>
        <authorList>
            <person name="Khanal S."/>
            <person name="Antony Babu S."/>
            <person name="Zhou X.G."/>
        </authorList>
    </citation>
    <scope>NUCLEOTIDE SEQUENCE</scope>
    <source>
        <strain evidence="14">TX6</strain>
    </source>
</reference>
<feature type="binding site" evidence="12">
    <location>
        <position position="307"/>
    </location>
    <ligand>
        <name>Zn(2+)</name>
        <dbReference type="ChEBI" id="CHEBI:29105"/>
    </ligand>
</feature>
<evidence type="ECO:0000256" key="5">
    <source>
        <dbReference type="ARBA" id="ARBA00011956"/>
    </source>
</evidence>
<dbReference type="Pfam" id="PF20511">
    <property type="entry name" value="PMI_typeI_cat"/>
    <property type="match status" value="1"/>
</dbReference>
<dbReference type="GO" id="GO:0004476">
    <property type="term" value="F:mannose-6-phosphate isomerase activity"/>
    <property type="evidence" value="ECO:0007669"/>
    <property type="project" value="UniProtKB-EC"/>
</dbReference>
<dbReference type="PANTHER" id="PTHR10309">
    <property type="entry name" value="MANNOSE-6-PHOSPHATE ISOMERASE"/>
    <property type="match status" value="1"/>
</dbReference>
<evidence type="ECO:0000313" key="15">
    <source>
        <dbReference type="Proteomes" id="UP001176517"/>
    </source>
</evidence>
<dbReference type="GO" id="GO:0009298">
    <property type="term" value="P:GDP-mannose biosynthetic process"/>
    <property type="evidence" value="ECO:0007669"/>
    <property type="project" value="InterPro"/>
</dbReference>
<dbReference type="GO" id="GO:0005829">
    <property type="term" value="C:cytosol"/>
    <property type="evidence" value="ECO:0007669"/>
    <property type="project" value="TreeGrafter"/>
</dbReference>
<evidence type="ECO:0000256" key="7">
    <source>
        <dbReference type="ARBA" id="ARBA00022723"/>
    </source>
</evidence>
<proteinExistence type="inferred from homology"/>
<dbReference type="Gene3D" id="1.10.441.10">
    <property type="entry name" value="Phosphomannose Isomerase, domain 2"/>
    <property type="match status" value="1"/>
</dbReference>
<dbReference type="InterPro" id="IPR011051">
    <property type="entry name" value="RmlC_Cupin_sf"/>
</dbReference>
<comment type="catalytic activity">
    <reaction evidence="1">
        <text>D-mannose 6-phosphate = D-fructose 6-phosphate</text>
        <dbReference type="Rhea" id="RHEA:12356"/>
        <dbReference type="ChEBI" id="CHEBI:58735"/>
        <dbReference type="ChEBI" id="CHEBI:61527"/>
        <dbReference type="EC" id="5.3.1.8"/>
    </reaction>
</comment>
<sequence>MFLEAVHSAVQTFPFGPKGSASLAAKLWEAGGHAAAQGKSIDPDTPYAEFWQGGTHEKGPSTLAKDGRPLSQVLRERKHELLGDRLLKKMPWVDSDTHGGVPVLFKILSAGKALPLQAHPDAEMSKKLYESQPEREDEQQVRFDGVHKPEIALALTDFRGFIGFAPREDIMQRFKLLPELQELLLAKNIPIEISKHLHHDMVDPYNEIVEPGHTSYSWHDKISAALGRMLGADDKLLLKTINLILKRAFEATEEAWPGPEAQKLKSLILELDEQYPGDSGVLVAPVFMNLAELKPGECIYAPADTIHAWLSGNIIEAMPASVNVHNVAFGPEPSLETLDLFTKMLTYEFKPVSDFKIEAEPLPNKKDAVFVYRIPLEEFDVLHVKLDAEKGPIRLFDGEEDSALDGIAIIGVVSGQGKVRGFNAGSKGGKTGEDDDTLEVKAGSVVVVGKGTGLEISGDGPLDAYISVCQPKNP</sequence>
<evidence type="ECO:0000313" key="14">
    <source>
        <dbReference type="EMBL" id="KAK0543527.1"/>
    </source>
</evidence>
<evidence type="ECO:0000256" key="3">
    <source>
        <dbReference type="ARBA" id="ARBA00004666"/>
    </source>
</evidence>
<evidence type="ECO:0000256" key="11">
    <source>
        <dbReference type="ARBA" id="ARBA00030762"/>
    </source>
</evidence>
<feature type="binding site" evidence="12">
    <location>
        <position position="117"/>
    </location>
    <ligand>
        <name>Zn(2+)</name>
        <dbReference type="ChEBI" id="CHEBI:29105"/>
    </ligand>
</feature>
<evidence type="ECO:0000256" key="12">
    <source>
        <dbReference type="PIRSR" id="PIRSR001480-2"/>
    </source>
</evidence>
<dbReference type="InterPro" id="IPR046457">
    <property type="entry name" value="PMI_typeI_cat"/>
</dbReference>
<comment type="cofactor">
    <cofactor evidence="12">
        <name>Zn(2+)</name>
        <dbReference type="ChEBI" id="CHEBI:29105"/>
    </cofactor>
    <text evidence="12">Binds 1 zinc ion per subunit.</text>
</comment>
<evidence type="ECO:0000256" key="10">
    <source>
        <dbReference type="ARBA" id="ARBA00029741"/>
    </source>
</evidence>
<dbReference type="EC" id="5.3.1.8" evidence="5"/>
<comment type="caution">
    <text evidence="14">The sequence shown here is derived from an EMBL/GenBank/DDBJ whole genome shotgun (WGS) entry which is preliminary data.</text>
</comment>
<comment type="pathway">
    <text evidence="3">Nucleotide-sugar biosynthesis; GDP-alpha-D-mannose biosynthesis; alpha-D-mannose 1-phosphate from D-fructose 6-phosphate: step 1/2.</text>
</comment>
<evidence type="ECO:0000256" key="2">
    <source>
        <dbReference type="ARBA" id="ARBA00002564"/>
    </source>
</evidence>
<dbReference type="CDD" id="cd07011">
    <property type="entry name" value="cupin_PMI_type_I_N"/>
    <property type="match status" value="1"/>
</dbReference>
<evidence type="ECO:0000256" key="4">
    <source>
        <dbReference type="ARBA" id="ARBA00010772"/>
    </source>
</evidence>
<dbReference type="InterPro" id="IPR001250">
    <property type="entry name" value="Man6P_Isoase-1"/>
</dbReference>
<dbReference type="PRINTS" id="PR00714">
    <property type="entry name" value="MAN6PISMRASE"/>
</dbReference>
<dbReference type="GO" id="GO:0005975">
    <property type="term" value="P:carbohydrate metabolic process"/>
    <property type="evidence" value="ECO:0007669"/>
    <property type="project" value="InterPro"/>
</dbReference>
<feature type="binding site" evidence="12">
    <location>
        <position position="119"/>
    </location>
    <ligand>
        <name>Zn(2+)</name>
        <dbReference type="ChEBI" id="CHEBI:29105"/>
    </ligand>
</feature>
<organism evidence="14 15">
    <name type="scientific">Tilletia horrida</name>
    <dbReference type="NCBI Taxonomy" id="155126"/>
    <lineage>
        <taxon>Eukaryota</taxon>
        <taxon>Fungi</taxon>
        <taxon>Dikarya</taxon>
        <taxon>Basidiomycota</taxon>
        <taxon>Ustilaginomycotina</taxon>
        <taxon>Exobasidiomycetes</taxon>
        <taxon>Tilletiales</taxon>
        <taxon>Tilletiaceae</taxon>
        <taxon>Tilletia</taxon>
    </lineage>
</organism>
<evidence type="ECO:0000256" key="8">
    <source>
        <dbReference type="ARBA" id="ARBA00022833"/>
    </source>
</evidence>
<feature type="domain" description="Phosphomannose isomerase type I catalytic" evidence="13">
    <location>
        <begin position="6"/>
        <end position="166"/>
    </location>
</feature>
<evidence type="ECO:0000256" key="1">
    <source>
        <dbReference type="ARBA" id="ARBA00000757"/>
    </source>
</evidence>
<keyword evidence="8 12" id="KW-0862">Zinc</keyword>
<dbReference type="PIRSF" id="PIRSF001480">
    <property type="entry name" value="Mannose-6-phosphate_isomerase"/>
    <property type="match status" value="1"/>
</dbReference>
<keyword evidence="7 12" id="KW-0479">Metal-binding</keyword>
<dbReference type="NCBIfam" id="TIGR00218">
    <property type="entry name" value="manA"/>
    <property type="match status" value="1"/>
</dbReference>
<name>A0AAN6JQP6_9BASI</name>
<dbReference type="EMBL" id="JAPDMZ010000352">
    <property type="protein sequence ID" value="KAK0543527.1"/>
    <property type="molecule type" value="Genomic_DNA"/>
</dbReference>
<dbReference type="Proteomes" id="UP001176517">
    <property type="component" value="Unassembled WGS sequence"/>
</dbReference>
<feature type="binding site" evidence="12">
    <location>
        <position position="150"/>
    </location>
    <ligand>
        <name>Zn(2+)</name>
        <dbReference type="ChEBI" id="CHEBI:29105"/>
    </ligand>
</feature>
<evidence type="ECO:0000259" key="13">
    <source>
        <dbReference type="Pfam" id="PF20511"/>
    </source>
</evidence>
<gene>
    <name evidence="14" type="primary">PMI1_2</name>
    <name evidence="14" type="ORF">OC846_006384</name>
</gene>
<dbReference type="GO" id="GO:0008270">
    <property type="term" value="F:zinc ion binding"/>
    <property type="evidence" value="ECO:0007669"/>
    <property type="project" value="InterPro"/>
</dbReference>
<dbReference type="InterPro" id="IPR016305">
    <property type="entry name" value="Mannose-6-P_Isomerase"/>
</dbReference>
<protein>
    <recommendedName>
        <fullName evidence="6">Mannose-6-phosphate isomerase</fullName>
        <ecNumber evidence="5">5.3.1.8</ecNumber>
    </recommendedName>
    <alternativeName>
        <fullName evidence="10">Phosphohexomutase</fullName>
    </alternativeName>
    <alternativeName>
        <fullName evidence="11">Phosphomannose isomerase</fullName>
    </alternativeName>
</protein>
<evidence type="ECO:0000256" key="6">
    <source>
        <dbReference type="ARBA" id="ARBA00018236"/>
    </source>
</evidence>
<comment type="similarity">
    <text evidence="4">Belongs to the mannose-6-phosphate isomerase type 1 family.</text>
</comment>
<evidence type="ECO:0000256" key="9">
    <source>
        <dbReference type="ARBA" id="ARBA00023235"/>
    </source>
</evidence>
<comment type="function">
    <text evidence="2">Involved in the synthesis of the GDP-mannose and dolichol-phosphate-mannose required for a number of critical mannosyl transfer reactions.</text>
</comment>